<evidence type="ECO:0000313" key="4">
    <source>
        <dbReference type="EMBL" id="SVD75463.1"/>
    </source>
</evidence>
<evidence type="ECO:0000256" key="2">
    <source>
        <dbReference type="ARBA" id="ARBA00023136"/>
    </source>
</evidence>
<organism evidence="4">
    <name type="scientific">marine metagenome</name>
    <dbReference type="NCBI Taxonomy" id="408172"/>
    <lineage>
        <taxon>unclassified sequences</taxon>
        <taxon>metagenomes</taxon>
        <taxon>ecological metagenomes</taxon>
    </lineage>
</organism>
<accession>A0A382XWU6</accession>
<sequence length="90" mass="9662">ELSILGSANIIAPAYFFDDNDNMRMSAFIDVGNIYEKTSSIKLGDLRMSTGVGFAYLSPIGAIGIHWSKPILKKSGDVIENFGVSLGTGF</sequence>
<evidence type="ECO:0000259" key="3">
    <source>
        <dbReference type="Pfam" id="PF01103"/>
    </source>
</evidence>
<keyword evidence="2" id="KW-0472">Membrane</keyword>
<proteinExistence type="predicted"/>
<dbReference type="AlphaFoldDB" id="A0A382XWU6"/>
<feature type="domain" description="Bacterial surface antigen (D15)" evidence="3">
    <location>
        <begin position="5"/>
        <end position="90"/>
    </location>
</feature>
<comment type="subcellular location">
    <subcellularLocation>
        <location evidence="1">Membrane</location>
    </subcellularLocation>
</comment>
<dbReference type="InterPro" id="IPR000184">
    <property type="entry name" value="Bac_surfAg_D15"/>
</dbReference>
<evidence type="ECO:0000256" key="1">
    <source>
        <dbReference type="ARBA" id="ARBA00004370"/>
    </source>
</evidence>
<dbReference type="EMBL" id="UINC01171090">
    <property type="protein sequence ID" value="SVD75463.1"/>
    <property type="molecule type" value="Genomic_DNA"/>
</dbReference>
<name>A0A382XWU6_9ZZZZ</name>
<protein>
    <recommendedName>
        <fullName evidence="3">Bacterial surface antigen (D15) domain-containing protein</fullName>
    </recommendedName>
</protein>
<gene>
    <name evidence="4" type="ORF">METZ01_LOCUS428317</name>
</gene>
<dbReference type="GO" id="GO:0019867">
    <property type="term" value="C:outer membrane"/>
    <property type="evidence" value="ECO:0007669"/>
    <property type="project" value="InterPro"/>
</dbReference>
<reference evidence="4" key="1">
    <citation type="submission" date="2018-05" db="EMBL/GenBank/DDBJ databases">
        <authorList>
            <person name="Lanie J.A."/>
            <person name="Ng W.-L."/>
            <person name="Kazmierczak K.M."/>
            <person name="Andrzejewski T.M."/>
            <person name="Davidsen T.M."/>
            <person name="Wayne K.J."/>
            <person name="Tettelin H."/>
            <person name="Glass J.I."/>
            <person name="Rusch D."/>
            <person name="Podicherti R."/>
            <person name="Tsui H.-C.T."/>
            <person name="Winkler M.E."/>
        </authorList>
    </citation>
    <scope>NUCLEOTIDE SEQUENCE</scope>
</reference>
<feature type="non-terminal residue" evidence="4">
    <location>
        <position position="1"/>
    </location>
</feature>
<dbReference type="Pfam" id="PF01103">
    <property type="entry name" value="Omp85"/>
    <property type="match status" value="1"/>
</dbReference>
<dbReference type="Gene3D" id="2.40.160.50">
    <property type="entry name" value="membrane protein fhac: a member of the omp85/tpsb transporter family"/>
    <property type="match status" value="1"/>
</dbReference>